<keyword evidence="4" id="KW-0410">Iron transport</keyword>
<evidence type="ECO:0000256" key="3">
    <source>
        <dbReference type="ARBA" id="ARBA00022475"/>
    </source>
</evidence>
<comment type="subcellular location">
    <subcellularLocation>
        <location evidence="1">Cell membrane</location>
        <topology evidence="1">Peripheral membrane protein</topology>
    </subcellularLocation>
</comment>
<keyword evidence="12" id="KW-1185">Reference proteome</keyword>
<reference evidence="12" key="1">
    <citation type="journal article" date="2019" name="Int. J. Syst. Evol. Microbiol.">
        <title>The Global Catalogue of Microorganisms (GCM) 10K type strain sequencing project: providing services to taxonomists for standard genome sequencing and annotation.</title>
        <authorList>
            <consortium name="The Broad Institute Genomics Platform"/>
            <consortium name="The Broad Institute Genome Sequencing Center for Infectious Disease"/>
            <person name="Wu L."/>
            <person name="Ma J."/>
        </authorList>
    </citation>
    <scope>NUCLEOTIDE SEQUENCE [LARGE SCALE GENOMIC DNA]</scope>
    <source>
        <strain evidence="12">CCUG 53915</strain>
    </source>
</reference>
<dbReference type="EMBL" id="JBHTLT010000047">
    <property type="protein sequence ID" value="MFD1205574.1"/>
    <property type="molecule type" value="Genomic_DNA"/>
</dbReference>
<dbReference type="InterPro" id="IPR003593">
    <property type="entry name" value="AAA+_ATPase"/>
</dbReference>
<dbReference type="PROSITE" id="PS50893">
    <property type="entry name" value="ABC_TRANSPORTER_2"/>
    <property type="match status" value="1"/>
</dbReference>
<dbReference type="InterPro" id="IPR017871">
    <property type="entry name" value="ABC_transporter-like_CS"/>
</dbReference>
<evidence type="ECO:0000259" key="10">
    <source>
        <dbReference type="PROSITE" id="PS50893"/>
    </source>
</evidence>
<dbReference type="RefSeq" id="WP_336823782.1">
    <property type="nucleotide sequence ID" value="NZ_JBHTLT010000047.1"/>
</dbReference>
<organism evidence="11 12">
    <name type="scientific">Sporosarcina contaminans</name>
    <dbReference type="NCBI Taxonomy" id="633403"/>
    <lineage>
        <taxon>Bacteria</taxon>
        <taxon>Bacillati</taxon>
        <taxon>Bacillota</taxon>
        <taxon>Bacilli</taxon>
        <taxon>Bacillales</taxon>
        <taxon>Caryophanaceae</taxon>
        <taxon>Sporosarcina</taxon>
    </lineage>
</organism>
<keyword evidence="7" id="KW-0408">Iron</keyword>
<evidence type="ECO:0000313" key="11">
    <source>
        <dbReference type="EMBL" id="MFD1205574.1"/>
    </source>
</evidence>
<dbReference type="PROSITE" id="PS00211">
    <property type="entry name" value="ABC_TRANSPORTER_1"/>
    <property type="match status" value="1"/>
</dbReference>
<evidence type="ECO:0000256" key="1">
    <source>
        <dbReference type="ARBA" id="ARBA00004202"/>
    </source>
</evidence>
<proteinExistence type="predicted"/>
<sequence>MIQVRELSKFYGKKAVVEKVNVDIHRGKITSFIGPNGAGKSTLLSMVSRLIDADTGEVLVDNDHVRKMKSNEFSKRVSILKQSNFMNVRLTIRELVSFGRFPYSRGKLTAEDIRIVEQAMDYMGLMDMQHDYMDELSGGQRQRAFIAMVIAQDTDYILLDEPLNNLDMKHSVQIMKILRRLVDDLGKTVVIVLHDINFASVYSDRIVALKDGRIVKDGPTHDIINSDALREIYDMEIPIKKMNNCRICVYFNS</sequence>
<evidence type="ECO:0000256" key="7">
    <source>
        <dbReference type="ARBA" id="ARBA00023004"/>
    </source>
</evidence>
<accession>A0ABW3TZ02</accession>
<feature type="domain" description="ABC transporter" evidence="10">
    <location>
        <begin position="2"/>
        <end position="236"/>
    </location>
</feature>
<dbReference type="SMART" id="SM00382">
    <property type="entry name" value="AAA"/>
    <property type="match status" value="1"/>
</dbReference>
<evidence type="ECO:0000256" key="6">
    <source>
        <dbReference type="ARBA" id="ARBA00022840"/>
    </source>
</evidence>
<keyword evidence="6 11" id="KW-0067">ATP-binding</keyword>
<evidence type="ECO:0000256" key="5">
    <source>
        <dbReference type="ARBA" id="ARBA00022741"/>
    </source>
</evidence>
<dbReference type="Proteomes" id="UP001597231">
    <property type="component" value="Unassembled WGS sequence"/>
</dbReference>
<dbReference type="PANTHER" id="PTHR42771:SF3">
    <property type="entry name" value="PETROBACTIN IMPORT ATP-BINDING PROTEIN YCLP"/>
    <property type="match status" value="1"/>
</dbReference>
<dbReference type="InterPro" id="IPR003439">
    <property type="entry name" value="ABC_transporter-like_ATP-bd"/>
</dbReference>
<dbReference type="Pfam" id="PF00005">
    <property type="entry name" value="ABC_tran"/>
    <property type="match status" value="1"/>
</dbReference>
<dbReference type="CDD" id="cd03214">
    <property type="entry name" value="ABC_Iron-Siderophores_B12_Hemin"/>
    <property type="match status" value="1"/>
</dbReference>
<protein>
    <submittedName>
        <fullName evidence="11">ABC transporter ATP-binding protein</fullName>
    </submittedName>
</protein>
<gene>
    <name evidence="11" type="ORF">ACFQ38_10730</name>
</gene>
<evidence type="ECO:0000313" key="12">
    <source>
        <dbReference type="Proteomes" id="UP001597231"/>
    </source>
</evidence>
<keyword evidence="5" id="KW-0547">Nucleotide-binding</keyword>
<dbReference type="GO" id="GO:0005524">
    <property type="term" value="F:ATP binding"/>
    <property type="evidence" value="ECO:0007669"/>
    <property type="project" value="UniProtKB-KW"/>
</dbReference>
<dbReference type="PANTHER" id="PTHR42771">
    <property type="entry name" value="IRON(3+)-HYDROXAMATE IMPORT ATP-BINDING PROTEIN FHUC"/>
    <property type="match status" value="1"/>
</dbReference>
<keyword evidence="2" id="KW-0813">Transport</keyword>
<evidence type="ECO:0000256" key="4">
    <source>
        <dbReference type="ARBA" id="ARBA00022496"/>
    </source>
</evidence>
<dbReference type="InterPro" id="IPR051535">
    <property type="entry name" value="Siderophore_ABC-ATPase"/>
</dbReference>
<comment type="caution">
    <text evidence="11">The sequence shown here is derived from an EMBL/GenBank/DDBJ whole genome shotgun (WGS) entry which is preliminary data.</text>
</comment>
<keyword evidence="8" id="KW-0406">Ion transport</keyword>
<dbReference type="InterPro" id="IPR027417">
    <property type="entry name" value="P-loop_NTPase"/>
</dbReference>
<evidence type="ECO:0000256" key="9">
    <source>
        <dbReference type="ARBA" id="ARBA00023136"/>
    </source>
</evidence>
<evidence type="ECO:0000256" key="2">
    <source>
        <dbReference type="ARBA" id="ARBA00022448"/>
    </source>
</evidence>
<name>A0ABW3TZ02_9BACL</name>
<keyword evidence="3" id="KW-1003">Cell membrane</keyword>
<dbReference type="Gene3D" id="3.40.50.300">
    <property type="entry name" value="P-loop containing nucleotide triphosphate hydrolases"/>
    <property type="match status" value="1"/>
</dbReference>
<evidence type="ECO:0000256" key="8">
    <source>
        <dbReference type="ARBA" id="ARBA00023065"/>
    </source>
</evidence>
<keyword evidence="9" id="KW-0472">Membrane</keyword>
<dbReference type="SUPFAM" id="SSF52540">
    <property type="entry name" value="P-loop containing nucleoside triphosphate hydrolases"/>
    <property type="match status" value="1"/>
</dbReference>